<name>A0A9W6SKB8_9ACTN</name>
<feature type="coiled-coil region" evidence="1">
    <location>
        <begin position="82"/>
        <end position="136"/>
    </location>
</feature>
<dbReference type="EMBL" id="BSTX01000002">
    <property type="protein sequence ID" value="GLZ78599.1"/>
    <property type="molecule type" value="Genomic_DNA"/>
</dbReference>
<keyword evidence="1" id="KW-0175">Coiled coil</keyword>
<dbReference type="AlphaFoldDB" id="A0A9W6SKB8"/>
<evidence type="ECO:0000313" key="3">
    <source>
        <dbReference type="Proteomes" id="UP001165079"/>
    </source>
</evidence>
<reference evidence="2" key="1">
    <citation type="submission" date="2023-03" db="EMBL/GenBank/DDBJ databases">
        <title>Actinorhabdospora filicis NBRC 111898.</title>
        <authorList>
            <person name="Ichikawa N."/>
            <person name="Sato H."/>
            <person name="Tonouchi N."/>
        </authorList>
    </citation>
    <scope>NUCLEOTIDE SEQUENCE</scope>
    <source>
        <strain evidence="2">NBRC 111898</strain>
    </source>
</reference>
<sequence>MSGMVTVDPAFLGFRGPWQPTALEREAAVRILPALAPPHDGETLLIRLERIAAAATVIRRAILDAGPGITEPAVPICLARLAVAALRRLTALEELADRLLEARAGLTADDPPSVDADELRRRVHLAEEVVARLAQLLWTAVGPD</sequence>
<protein>
    <submittedName>
        <fullName evidence="2">Uncharacterized protein</fullName>
    </submittedName>
</protein>
<organism evidence="2 3">
    <name type="scientific">Actinorhabdospora filicis</name>
    <dbReference type="NCBI Taxonomy" id="1785913"/>
    <lineage>
        <taxon>Bacteria</taxon>
        <taxon>Bacillati</taxon>
        <taxon>Actinomycetota</taxon>
        <taxon>Actinomycetes</taxon>
        <taxon>Micromonosporales</taxon>
        <taxon>Micromonosporaceae</taxon>
        <taxon>Actinorhabdospora</taxon>
    </lineage>
</organism>
<keyword evidence="3" id="KW-1185">Reference proteome</keyword>
<gene>
    <name evidence="2" type="ORF">Afil01_34060</name>
</gene>
<proteinExistence type="predicted"/>
<dbReference type="Proteomes" id="UP001165079">
    <property type="component" value="Unassembled WGS sequence"/>
</dbReference>
<comment type="caution">
    <text evidence="2">The sequence shown here is derived from an EMBL/GenBank/DDBJ whole genome shotgun (WGS) entry which is preliminary data.</text>
</comment>
<evidence type="ECO:0000256" key="1">
    <source>
        <dbReference type="SAM" id="Coils"/>
    </source>
</evidence>
<evidence type="ECO:0000313" key="2">
    <source>
        <dbReference type="EMBL" id="GLZ78599.1"/>
    </source>
</evidence>
<accession>A0A9W6SKB8</accession>